<dbReference type="EMBL" id="JAGRPV010000001">
    <property type="protein sequence ID" value="MDI4648957.1"/>
    <property type="molecule type" value="Genomic_DNA"/>
</dbReference>
<dbReference type="InterPro" id="IPR051552">
    <property type="entry name" value="HptR"/>
</dbReference>
<evidence type="ECO:0000259" key="11">
    <source>
        <dbReference type="PROSITE" id="PS50110"/>
    </source>
</evidence>
<feature type="region of interest" description="Disordered" evidence="9">
    <location>
        <begin position="131"/>
        <end position="163"/>
    </location>
</feature>
<dbReference type="SUPFAM" id="SSF52172">
    <property type="entry name" value="CheY-like"/>
    <property type="match status" value="1"/>
</dbReference>
<keyword evidence="13" id="KW-1185">Reference proteome</keyword>
<dbReference type="InterPro" id="IPR001789">
    <property type="entry name" value="Sig_transdc_resp-reg_receiver"/>
</dbReference>
<dbReference type="Gene3D" id="3.40.50.2300">
    <property type="match status" value="1"/>
</dbReference>
<dbReference type="InterPro" id="IPR011006">
    <property type="entry name" value="CheY-like_superfamily"/>
</dbReference>
<keyword evidence="7" id="KW-0804">Transcription</keyword>
<evidence type="ECO:0000313" key="13">
    <source>
        <dbReference type="Proteomes" id="UP001161691"/>
    </source>
</evidence>
<comment type="subcellular location">
    <subcellularLocation>
        <location evidence="1">Cytoplasm</location>
    </subcellularLocation>
</comment>
<dbReference type="SUPFAM" id="SSF46689">
    <property type="entry name" value="Homeodomain-like"/>
    <property type="match status" value="2"/>
</dbReference>
<sequence length="558" mass="60830">MYKILIADDEIIVRHAVKSMIRWDDSRFEYVGAAANGRAALELARDGRADIVITDIKMPELDGIGLIKELASSGFDGEVLVLSNYNDFDLVREALKCGAHDYMLKLTLKSESFMEALGEIAAKLDARRGAAGGAAGGAHGAEAGAQAGADTDRAQADRERAGTERERATRIKAWLAAMDAEARDDAGGEGRPGRADEAVSREIWQDKGERVLAFLVRLRDEEPARPEGERFADKLGDLADSLFPGRRWAHAVKADDGCFVLAAGYSAAQAMPEAGDAARRIQSLCAMYYNAQSQVVFAEPASDAGALLEQLRGNRRAAQLLFYAQLSAAGLSNRTVPVEEDDEYRRAEASLRESVRGKPQAGSTDLWVEGALRLIETAAERRIAARALKRSLGGSVLGLANAQGFGIRRDWDEAPWLARISAAATDTQLKETVRELAEDAAEQADAKRDAYPAAREEVRQALRYLEDRYAERLAIADVAAHVGLSEPYLCHVVKAETGRSLLTHLNEIRMLKAYALLGTGRYLVKQAAAEVGIHDPFYFNRLFKKRFGIAPKSVKPAD</sequence>
<keyword evidence="4" id="KW-0902">Two-component regulatory system</keyword>
<evidence type="ECO:0000256" key="8">
    <source>
        <dbReference type="PROSITE-ProRule" id="PRU00169"/>
    </source>
</evidence>
<feature type="compositionally biased region" description="Low complexity" evidence="9">
    <location>
        <begin position="140"/>
        <end position="149"/>
    </location>
</feature>
<dbReference type="InterPro" id="IPR018060">
    <property type="entry name" value="HTH_AraC"/>
</dbReference>
<evidence type="ECO:0000256" key="2">
    <source>
        <dbReference type="ARBA" id="ARBA00022490"/>
    </source>
</evidence>
<dbReference type="PROSITE" id="PS50110">
    <property type="entry name" value="RESPONSE_REGULATORY"/>
    <property type="match status" value="1"/>
</dbReference>
<feature type="compositionally biased region" description="Basic and acidic residues" evidence="9">
    <location>
        <begin position="150"/>
        <end position="163"/>
    </location>
</feature>
<gene>
    <name evidence="12" type="ORF">KB449_28730</name>
</gene>
<dbReference type="CDD" id="cd17536">
    <property type="entry name" value="REC_YesN-like"/>
    <property type="match status" value="1"/>
</dbReference>
<dbReference type="Pfam" id="PF00072">
    <property type="entry name" value="Response_reg"/>
    <property type="match status" value="1"/>
</dbReference>
<dbReference type="RefSeq" id="WP_282911630.1">
    <property type="nucleotide sequence ID" value="NZ_JAGRPV010000001.1"/>
</dbReference>
<evidence type="ECO:0000256" key="3">
    <source>
        <dbReference type="ARBA" id="ARBA00022553"/>
    </source>
</evidence>
<dbReference type="PANTHER" id="PTHR42713:SF3">
    <property type="entry name" value="TRANSCRIPTIONAL REGULATORY PROTEIN HPTR"/>
    <property type="match status" value="1"/>
</dbReference>
<dbReference type="PANTHER" id="PTHR42713">
    <property type="entry name" value="HISTIDINE KINASE-RELATED"/>
    <property type="match status" value="1"/>
</dbReference>
<dbReference type="InterPro" id="IPR009057">
    <property type="entry name" value="Homeodomain-like_sf"/>
</dbReference>
<keyword evidence="3 8" id="KW-0597">Phosphoprotein</keyword>
<keyword evidence="6" id="KW-0238">DNA-binding</keyword>
<evidence type="ECO:0000256" key="1">
    <source>
        <dbReference type="ARBA" id="ARBA00004496"/>
    </source>
</evidence>
<dbReference type="Gene3D" id="1.10.10.60">
    <property type="entry name" value="Homeodomain-like"/>
    <property type="match status" value="2"/>
</dbReference>
<feature type="modified residue" description="4-aspartylphosphate" evidence="8">
    <location>
        <position position="55"/>
    </location>
</feature>
<name>A0ABT6TT36_9BACL</name>
<evidence type="ECO:0000256" key="7">
    <source>
        <dbReference type="ARBA" id="ARBA00023163"/>
    </source>
</evidence>
<dbReference type="PROSITE" id="PS01124">
    <property type="entry name" value="HTH_ARAC_FAMILY_2"/>
    <property type="match status" value="1"/>
</dbReference>
<keyword evidence="2" id="KW-0963">Cytoplasm</keyword>
<dbReference type="SMART" id="SM00448">
    <property type="entry name" value="REC"/>
    <property type="match status" value="1"/>
</dbReference>
<reference evidence="12" key="1">
    <citation type="submission" date="2023-04" db="EMBL/GenBank/DDBJ databases">
        <title>Comparative genomic analysis of Cohnella hashimotonis sp. nov., isolated from the International Space Station.</title>
        <authorList>
            <person name="Venkateswaran K."/>
            <person name="Simpson A."/>
        </authorList>
    </citation>
    <scope>NUCLEOTIDE SEQUENCE</scope>
    <source>
        <strain evidence="12">F6_2S_P_1</strain>
    </source>
</reference>
<evidence type="ECO:0000259" key="10">
    <source>
        <dbReference type="PROSITE" id="PS01124"/>
    </source>
</evidence>
<accession>A0ABT6TT36</accession>
<evidence type="ECO:0000313" key="12">
    <source>
        <dbReference type="EMBL" id="MDI4648957.1"/>
    </source>
</evidence>
<comment type="caution">
    <text evidence="12">The sequence shown here is derived from an EMBL/GenBank/DDBJ whole genome shotgun (WGS) entry which is preliminary data.</text>
</comment>
<evidence type="ECO:0000256" key="5">
    <source>
        <dbReference type="ARBA" id="ARBA00023015"/>
    </source>
</evidence>
<feature type="domain" description="HTH araC/xylS-type" evidence="10">
    <location>
        <begin position="459"/>
        <end position="557"/>
    </location>
</feature>
<evidence type="ECO:0000256" key="4">
    <source>
        <dbReference type="ARBA" id="ARBA00023012"/>
    </source>
</evidence>
<dbReference type="Proteomes" id="UP001161691">
    <property type="component" value="Unassembled WGS sequence"/>
</dbReference>
<dbReference type="Pfam" id="PF12833">
    <property type="entry name" value="HTH_18"/>
    <property type="match status" value="1"/>
</dbReference>
<dbReference type="SMART" id="SM00342">
    <property type="entry name" value="HTH_ARAC"/>
    <property type="match status" value="1"/>
</dbReference>
<evidence type="ECO:0000256" key="6">
    <source>
        <dbReference type="ARBA" id="ARBA00023125"/>
    </source>
</evidence>
<proteinExistence type="predicted"/>
<keyword evidence="5" id="KW-0805">Transcription regulation</keyword>
<evidence type="ECO:0000256" key="9">
    <source>
        <dbReference type="SAM" id="MobiDB-lite"/>
    </source>
</evidence>
<feature type="domain" description="Response regulatory" evidence="11">
    <location>
        <begin position="3"/>
        <end position="120"/>
    </location>
</feature>
<organism evidence="12 13">
    <name type="scientific">Cohnella hashimotonis</name>
    <dbReference type="NCBI Taxonomy" id="2826895"/>
    <lineage>
        <taxon>Bacteria</taxon>
        <taxon>Bacillati</taxon>
        <taxon>Bacillota</taxon>
        <taxon>Bacilli</taxon>
        <taxon>Bacillales</taxon>
        <taxon>Paenibacillaceae</taxon>
        <taxon>Cohnella</taxon>
    </lineage>
</organism>
<protein>
    <submittedName>
        <fullName evidence="12">Response regulator</fullName>
    </submittedName>
</protein>